<organism evidence="8 9">
    <name type="scientific">Penicillium daleae</name>
    <dbReference type="NCBI Taxonomy" id="63821"/>
    <lineage>
        <taxon>Eukaryota</taxon>
        <taxon>Fungi</taxon>
        <taxon>Dikarya</taxon>
        <taxon>Ascomycota</taxon>
        <taxon>Pezizomycotina</taxon>
        <taxon>Eurotiomycetes</taxon>
        <taxon>Eurotiomycetidae</taxon>
        <taxon>Eurotiales</taxon>
        <taxon>Aspergillaceae</taxon>
        <taxon>Penicillium</taxon>
    </lineage>
</organism>
<reference evidence="8" key="1">
    <citation type="submission" date="2022-12" db="EMBL/GenBank/DDBJ databases">
        <authorList>
            <person name="Petersen C."/>
        </authorList>
    </citation>
    <scope>NUCLEOTIDE SEQUENCE</scope>
    <source>
        <strain evidence="8">IBT 16125</strain>
    </source>
</reference>
<gene>
    <name evidence="8" type="ORF">N7458_003957</name>
</gene>
<dbReference type="PROSITE" id="PS50850">
    <property type="entry name" value="MFS"/>
    <property type="match status" value="1"/>
</dbReference>
<comment type="caution">
    <text evidence="8">The sequence shown here is derived from an EMBL/GenBank/DDBJ whole genome shotgun (WGS) entry which is preliminary data.</text>
</comment>
<dbReference type="InterPro" id="IPR020846">
    <property type="entry name" value="MFS_dom"/>
</dbReference>
<evidence type="ECO:0000256" key="6">
    <source>
        <dbReference type="SAM" id="Phobius"/>
    </source>
</evidence>
<evidence type="ECO:0000256" key="2">
    <source>
        <dbReference type="ARBA" id="ARBA00010992"/>
    </source>
</evidence>
<evidence type="ECO:0000313" key="8">
    <source>
        <dbReference type="EMBL" id="KAJ5455693.1"/>
    </source>
</evidence>
<dbReference type="Proteomes" id="UP001213681">
    <property type="component" value="Unassembled WGS sequence"/>
</dbReference>
<dbReference type="GeneID" id="81597582"/>
<dbReference type="InterPro" id="IPR036259">
    <property type="entry name" value="MFS_trans_sf"/>
</dbReference>
<evidence type="ECO:0000256" key="3">
    <source>
        <dbReference type="ARBA" id="ARBA00022692"/>
    </source>
</evidence>
<keyword evidence="3 6" id="KW-0812">Transmembrane</keyword>
<accession>A0AAD6G5E5</accession>
<feature type="transmembrane region" description="Helical" evidence="6">
    <location>
        <begin position="122"/>
        <end position="138"/>
    </location>
</feature>
<dbReference type="SUPFAM" id="SSF103473">
    <property type="entry name" value="MFS general substrate transporter"/>
    <property type="match status" value="1"/>
</dbReference>
<feature type="domain" description="Major facilitator superfamily (MFS) profile" evidence="7">
    <location>
        <begin position="1"/>
        <end position="172"/>
    </location>
</feature>
<comment type="similarity">
    <text evidence="2">Belongs to the major facilitator superfamily. Sugar transporter (TC 2.A.1.1) family.</text>
</comment>
<evidence type="ECO:0000259" key="7">
    <source>
        <dbReference type="PROSITE" id="PS50850"/>
    </source>
</evidence>
<keyword evidence="4 6" id="KW-1133">Transmembrane helix</keyword>
<dbReference type="InterPro" id="IPR050360">
    <property type="entry name" value="MFS_Sugar_Transporters"/>
</dbReference>
<evidence type="ECO:0000256" key="4">
    <source>
        <dbReference type="ARBA" id="ARBA00022989"/>
    </source>
</evidence>
<feature type="transmembrane region" description="Helical" evidence="6">
    <location>
        <begin position="48"/>
        <end position="66"/>
    </location>
</feature>
<dbReference type="PANTHER" id="PTHR48022">
    <property type="entry name" value="PLASTIDIC GLUCOSE TRANSPORTER 4"/>
    <property type="match status" value="1"/>
</dbReference>
<dbReference type="AlphaFoldDB" id="A0AAD6G5E5"/>
<dbReference type="Gene3D" id="1.20.1250.20">
    <property type="entry name" value="MFS general substrate transporter like domains"/>
    <property type="match status" value="1"/>
</dbReference>
<dbReference type="InterPro" id="IPR005828">
    <property type="entry name" value="MFS_sugar_transport-like"/>
</dbReference>
<name>A0AAD6G5E5_9EURO</name>
<evidence type="ECO:0000256" key="5">
    <source>
        <dbReference type="ARBA" id="ARBA00023136"/>
    </source>
</evidence>
<protein>
    <submittedName>
        <fullName evidence="8">Maltose permease</fullName>
    </submittedName>
</protein>
<reference evidence="8" key="2">
    <citation type="journal article" date="2023" name="IMA Fungus">
        <title>Comparative genomic study of the Penicillium genus elucidates a diverse pangenome and 15 lateral gene transfer events.</title>
        <authorList>
            <person name="Petersen C."/>
            <person name="Sorensen T."/>
            <person name="Nielsen M.R."/>
            <person name="Sondergaard T.E."/>
            <person name="Sorensen J.L."/>
            <person name="Fitzpatrick D.A."/>
            <person name="Frisvad J.C."/>
            <person name="Nielsen K.L."/>
        </authorList>
    </citation>
    <scope>NUCLEOTIDE SEQUENCE</scope>
    <source>
        <strain evidence="8">IBT 16125</strain>
    </source>
</reference>
<keyword evidence="9" id="KW-1185">Reference proteome</keyword>
<dbReference type="RefSeq" id="XP_056768066.1">
    <property type="nucleotide sequence ID" value="XM_056907339.1"/>
</dbReference>
<dbReference type="GO" id="GO:0016020">
    <property type="term" value="C:membrane"/>
    <property type="evidence" value="ECO:0007669"/>
    <property type="project" value="UniProtKB-SubCell"/>
</dbReference>
<evidence type="ECO:0000256" key="1">
    <source>
        <dbReference type="ARBA" id="ARBA00004141"/>
    </source>
</evidence>
<sequence>MGYSTCFFQQAGLNENQSFDIAMEQYALGAVGTMLSWGLMSRFGRRTLYLSGLGFQFIILLITGFLGLSRQGNSGASWAVAAMMVVYTFVYGMKVGPVCYALVPEIPASRLRTRTVVLGRNLYNVINIIMNITIPYMLNPTAWNWKAKAGFFYAGLAAFCFIWTFFRLSETKNRTNAELDILFENKVSALKFKDTEVDIFNIEAEVNSDDKAQAEHHEVTKS</sequence>
<evidence type="ECO:0000313" key="9">
    <source>
        <dbReference type="Proteomes" id="UP001213681"/>
    </source>
</evidence>
<dbReference type="PANTHER" id="PTHR48022:SF5">
    <property type="entry name" value="ALPHA-GLUCOSIDES PERMEASE MPH2-RELATED"/>
    <property type="match status" value="1"/>
</dbReference>
<feature type="transmembrane region" description="Helical" evidence="6">
    <location>
        <begin position="150"/>
        <end position="166"/>
    </location>
</feature>
<dbReference type="Pfam" id="PF00083">
    <property type="entry name" value="Sugar_tr"/>
    <property type="match status" value="1"/>
</dbReference>
<comment type="subcellular location">
    <subcellularLocation>
        <location evidence="1">Membrane</location>
        <topology evidence="1">Multi-pass membrane protein</topology>
    </subcellularLocation>
</comment>
<feature type="transmembrane region" description="Helical" evidence="6">
    <location>
        <begin position="78"/>
        <end position="102"/>
    </location>
</feature>
<dbReference type="EMBL" id="JAPVEA010000004">
    <property type="protein sequence ID" value="KAJ5455693.1"/>
    <property type="molecule type" value="Genomic_DNA"/>
</dbReference>
<keyword evidence="5 6" id="KW-0472">Membrane</keyword>
<proteinExistence type="inferred from homology"/>
<dbReference type="GO" id="GO:0005351">
    <property type="term" value="F:carbohydrate:proton symporter activity"/>
    <property type="evidence" value="ECO:0007669"/>
    <property type="project" value="TreeGrafter"/>
</dbReference>